<dbReference type="AlphaFoldDB" id="C5WD69"/>
<dbReference type="STRING" id="476281.ICMP_422"/>
<keyword evidence="2" id="KW-1185">Reference proteome</keyword>
<name>C5WD69_9ENTR</name>
<evidence type="ECO:0000313" key="1">
    <source>
        <dbReference type="EMBL" id="BAH83275.1"/>
    </source>
</evidence>
<dbReference type="KEGG" id="icp:ICMP_422"/>
<accession>C5WD69</accession>
<proteinExistence type="predicted"/>
<dbReference type="HOGENOM" id="CLU_2859352_0_0_6"/>
<protein>
    <submittedName>
        <fullName evidence="1">Uncharacterized protein</fullName>
    </submittedName>
</protein>
<gene>
    <name evidence="1" type="ORF">ICMP_422</name>
</gene>
<sequence length="64" mass="7313">MVVHKMMAIIYKLSFSFLIMVILLHIMPTNSNCYLKIITINGIKTQENIIINAAELLIKTAKHL</sequence>
<dbReference type="Proteomes" id="UP000061704">
    <property type="component" value="Chromosome"/>
</dbReference>
<dbReference type="EMBL" id="AP010872">
    <property type="protein sequence ID" value="BAH83275.1"/>
    <property type="molecule type" value="Genomic_DNA"/>
</dbReference>
<reference evidence="1 2" key="1">
    <citation type="journal article" date="2011" name="Genome Biol. Evol.">
        <title>Reductive evolution of bacterial genome in insect gut environment.</title>
        <authorList>
            <person name="Nikoh N."/>
            <person name="Hosokawa T."/>
            <person name="Ohshima K."/>
            <person name="Hattori M."/>
            <person name="Fukatsu T."/>
        </authorList>
    </citation>
    <scope>NUCLEOTIDE SEQUENCE [LARGE SCALE GENOMIC DNA]</scope>
    <source>
        <strain evidence="1 2">Mpkobe</strain>
    </source>
</reference>
<evidence type="ECO:0000313" key="2">
    <source>
        <dbReference type="Proteomes" id="UP000061704"/>
    </source>
</evidence>
<organism evidence="1 2">
    <name type="scientific">Candidatus Ishikawaella capsulata Mpkobe</name>
    <dbReference type="NCBI Taxonomy" id="476281"/>
    <lineage>
        <taxon>Bacteria</taxon>
        <taxon>Pseudomonadati</taxon>
        <taxon>Pseudomonadota</taxon>
        <taxon>Gammaproteobacteria</taxon>
        <taxon>Enterobacterales</taxon>
        <taxon>Enterobacteriaceae</taxon>
        <taxon>Candidatus Ishikawella</taxon>
    </lineage>
</organism>